<feature type="region of interest" description="Disordered" evidence="2">
    <location>
        <begin position="18"/>
        <end position="43"/>
    </location>
</feature>
<evidence type="ECO:0000256" key="1">
    <source>
        <dbReference type="SAM" id="Coils"/>
    </source>
</evidence>
<comment type="caution">
    <text evidence="3">The sequence shown here is derived from an EMBL/GenBank/DDBJ whole genome shotgun (WGS) entry which is preliminary data.</text>
</comment>
<evidence type="ECO:0000313" key="3">
    <source>
        <dbReference type="EMBL" id="CAJ1407136.1"/>
    </source>
</evidence>
<evidence type="ECO:0000313" key="4">
    <source>
        <dbReference type="Proteomes" id="UP001178507"/>
    </source>
</evidence>
<reference evidence="3" key="1">
    <citation type="submission" date="2023-08" db="EMBL/GenBank/DDBJ databases">
        <authorList>
            <person name="Chen Y."/>
            <person name="Shah S."/>
            <person name="Dougan E. K."/>
            <person name="Thang M."/>
            <person name="Chan C."/>
        </authorList>
    </citation>
    <scope>NUCLEOTIDE SEQUENCE</scope>
</reference>
<organism evidence="3 4">
    <name type="scientific">Effrenium voratum</name>
    <dbReference type="NCBI Taxonomy" id="2562239"/>
    <lineage>
        <taxon>Eukaryota</taxon>
        <taxon>Sar</taxon>
        <taxon>Alveolata</taxon>
        <taxon>Dinophyceae</taxon>
        <taxon>Suessiales</taxon>
        <taxon>Symbiodiniaceae</taxon>
        <taxon>Effrenium</taxon>
    </lineage>
</organism>
<name>A0AA36NJZ8_9DINO</name>
<protein>
    <submittedName>
        <fullName evidence="3">Uncharacterized protein</fullName>
    </submittedName>
</protein>
<gene>
    <name evidence="3" type="ORF">EVOR1521_LOCUS28915</name>
</gene>
<accession>A0AA36NJZ8</accession>
<keyword evidence="4" id="KW-1185">Reference proteome</keyword>
<keyword evidence="1" id="KW-0175">Coiled coil</keyword>
<feature type="region of interest" description="Disordered" evidence="2">
    <location>
        <begin position="212"/>
        <end position="237"/>
    </location>
</feature>
<dbReference type="AlphaFoldDB" id="A0AA36NJZ8"/>
<proteinExistence type="predicted"/>
<dbReference type="Proteomes" id="UP001178507">
    <property type="component" value="Unassembled WGS sequence"/>
</dbReference>
<feature type="coiled-coil region" evidence="1">
    <location>
        <begin position="347"/>
        <end position="384"/>
    </location>
</feature>
<feature type="compositionally biased region" description="Basic and acidic residues" evidence="2">
    <location>
        <begin position="18"/>
        <end position="27"/>
    </location>
</feature>
<dbReference type="EMBL" id="CAUJNA010003660">
    <property type="protein sequence ID" value="CAJ1407136.1"/>
    <property type="molecule type" value="Genomic_DNA"/>
</dbReference>
<evidence type="ECO:0000256" key="2">
    <source>
        <dbReference type="SAM" id="MobiDB-lite"/>
    </source>
</evidence>
<sequence>MQQSLETLQKRLEEMKKMAQGPHDGRARGMVMRGPPPRTTTQKRHIQVDMGGFFEGSSAFPRCAHLAEQLAVARRKCVSEANALETAEAKEEAAAEDLSRLQARAAERQLEPEDEDKVQLLKHEESALVLGKARLEEECSEMRQRLQLLEHNTEQEEQQVKQHLRQVSSAQQRLLVAKQAALRTPAREEESPELQAEVQELISQEAFLKQAEEEAQRQLQDDEAASQVQAEEHRSQCRRLEEELAAAEASRPTERVSRLQAALAEQTHEAAECRAQGSALAARLASLRTHTAMQRRSLETQQEAEALRRHNAQRASEEAFSAEARKGQLQLLLSGAKSEAEALQECLQSTSLERTALREEVAAARREEQELRQEEQVRRTAQLRLSRELEAARAGCWEAEAKKTEVQKKEAQLQHRAARGAHGLATEEANFAAVQTAHRQLSSGVGSTLQELGAVRDECQSEETNLMALKVRLRQLLPAQSAKAEAEAAHQLRLGQLREELTQKQARRHTSAVRG</sequence>